<sequence>MTAQPTQSVTWNDATARTVLRQLFDAAVRCADPGEAVRRHQPERPVGRCVVVGAGKAAAAMAAALDAAWPDVDVSGVVVTRYGHAGAAGHDASAPQQGGATASACTATSERPAASGSVAVAATGGIPVAGGLAAAGGTAAPSRITVLEAAHPVPDEASVRASRRILQAVQGLTPDDLVVALISGGGSSLLTLPAAGMTLADKQAVNRALLHSGATIHEMNVVRRQLSAIKGGRLAQAAMPARLCTLIVSDVPGDDPAIIASGPTVADLDGWLDVIGENRSVSDRETGGDTDGGSVGDADQARRPEIAGAASADPQAQAREIVARYGMQLPPAALQVLDTPQPPVRPHPDHTLHIIAAPMMSLQAAARAARDLGLTPLILGDALEGEAAQMGTVLAGIGRAVALYGQPLPAPAVLLSGGEATVTIGPQGAGRGGRNTECLLAMALALGAQRGVWALAADTDGIDGTEDAAGALIGPDTLQRARAAGLDPRRFLQDHDSYSFFAALNDLLITGPTGTNVNDFRAILIA</sequence>
<keyword evidence="4" id="KW-0808">Transferase</keyword>
<evidence type="ECO:0000256" key="1">
    <source>
        <dbReference type="SAM" id="MobiDB-lite"/>
    </source>
</evidence>
<dbReference type="InterPro" id="IPR025286">
    <property type="entry name" value="MOFRL_assoc_dom"/>
</dbReference>
<dbReference type="InterPro" id="IPR039760">
    <property type="entry name" value="MOFRL_protein"/>
</dbReference>
<dbReference type="Pfam" id="PF13660">
    <property type="entry name" value="DUF4147"/>
    <property type="match status" value="1"/>
</dbReference>
<evidence type="ECO:0000313" key="4">
    <source>
        <dbReference type="EMBL" id="RRN45667.1"/>
    </source>
</evidence>
<keyword evidence="4" id="KW-0418">Kinase</keyword>
<dbReference type="Proteomes" id="UP000270261">
    <property type="component" value="Unassembled WGS sequence"/>
</dbReference>
<comment type="caution">
    <text evidence="4">The sequence shown here is derived from an EMBL/GenBank/DDBJ whole genome shotgun (WGS) entry which is preliminary data.</text>
</comment>
<dbReference type="Pfam" id="PF05161">
    <property type="entry name" value="MOFRL"/>
    <property type="match status" value="1"/>
</dbReference>
<feature type="domain" description="MOFRL" evidence="2">
    <location>
        <begin position="413"/>
        <end position="519"/>
    </location>
</feature>
<dbReference type="InterPro" id="IPR038614">
    <property type="entry name" value="GK_N_sf"/>
</dbReference>
<dbReference type="InterPro" id="IPR037035">
    <property type="entry name" value="GK-like_C_sf"/>
</dbReference>
<dbReference type="RefSeq" id="WP_125095096.1">
    <property type="nucleotide sequence ID" value="NZ_RRUE01000001.1"/>
</dbReference>
<dbReference type="AlphaFoldDB" id="A0A426FSM7"/>
<dbReference type="Gene3D" id="3.40.50.10180">
    <property type="entry name" value="Glycerate kinase, MOFRL-like N-terminal domain"/>
    <property type="match status" value="1"/>
</dbReference>
<organism evidence="4 5">
    <name type="scientific">Lautropia dentalis</name>
    <dbReference type="NCBI Taxonomy" id="2490857"/>
    <lineage>
        <taxon>Bacteria</taxon>
        <taxon>Pseudomonadati</taxon>
        <taxon>Pseudomonadota</taxon>
        <taxon>Betaproteobacteria</taxon>
        <taxon>Burkholderiales</taxon>
        <taxon>Burkholderiaceae</taxon>
        <taxon>Lautropia</taxon>
    </lineage>
</organism>
<evidence type="ECO:0000313" key="5">
    <source>
        <dbReference type="Proteomes" id="UP000270261"/>
    </source>
</evidence>
<dbReference type="GO" id="GO:0005737">
    <property type="term" value="C:cytoplasm"/>
    <property type="evidence" value="ECO:0007669"/>
    <property type="project" value="TreeGrafter"/>
</dbReference>
<feature type="region of interest" description="Disordered" evidence="1">
    <location>
        <begin position="279"/>
        <end position="299"/>
    </location>
</feature>
<feature type="region of interest" description="Disordered" evidence="1">
    <location>
        <begin position="87"/>
        <end position="106"/>
    </location>
</feature>
<evidence type="ECO:0000259" key="3">
    <source>
        <dbReference type="Pfam" id="PF13660"/>
    </source>
</evidence>
<dbReference type="FunFam" id="3.40.1480.10:FF:000002">
    <property type="entry name" value="Glycerate kinase"/>
    <property type="match status" value="1"/>
</dbReference>
<dbReference type="OrthoDB" id="9766552at2"/>
<dbReference type="PANTHER" id="PTHR12227">
    <property type="entry name" value="GLYCERATE KINASE"/>
    <property type="match status" value="1"/>
</dbReference>
<feature type="domain" description="MOFRL-associated" evidence="3">
    <location>
        <begin position="20"/>
        <end position="270"/>
    </location>
</feature>
<dbReference type="SUPFAM" id="SSF82544">
    <property type="entry name" value="GckA/TtuD-like"/>
    <property type="match status" value="2"/>
</dbReference>
<gene>
    <name evidence="4" type="ORF">EHV23_05800</name>
</gene>
<proteinExistence type="predicted"/>
<protein>
    <submittedName>
        <fullName evidence="4">Glycerate kinase</fullName>
    </submittedName>
</protein>
<name>A0A426FSM7_9BURK</name>
<dbReference type="PANTHER" id="PTHR12227:SF0">
    <property type="entry name" value="GLYCERATE KINASE"/>
    <property type="match status" value="1"/>
</dbReference>
<dbReference type="GO" id="GO:0008887">
    <property type="term" value="F:glycerate kinase activity"/>
    <property type="evidence" value="ECO:0007669"/>
    <property type="project" value="InterPro"/>
</dbReference>
<accession>A0A426FSM7</accession>
<keyword evidence="5" id="KW-1185">Reference proteome</keyword>
<evidence type="ECO:0000259" key="2">
    <source>
        <dbReference type="Pfam" id="PF05161"/>
    </source>
</evidence>
<dbReference type="Gene3D" id="3.40.1480.10">
    <property type="entry name" value="MOFRL domain"/>
    <property type="match status" value="1"/>
</dbReference>
<reference evidence="4 5" key="1">
    <citation type="submission" date="2018-11" db="EMBL/GenBank/DDBJ databases">
        <title>Genome sequencing of Lautropia sp. KCOM 2505 (= ChDC F240).</title>
        <authorList>
            <person name="Kook J.-K."/>
            <person name="Park S.-N."/>
            <person name="Lim Y.K."/>
        </authorList>
    </citation>
    <scope>NUCLEOTIDE SEQUENCE [LARGE SCALE GENOMIC DNA]</scope>
    <source>
        <strain evidence="4 5">KCOM 2505</strain>
    </source>
</reference>
<dbReference type="InterPro" id="IPR007835">
    <property type="entry name" value="MOFRL"/>
</dbReference>
<dbReference type="EMBL" id="RRUE01000001">
    <property type="protein sequence ID" value="RRN45667.1"/>
    <property type="molecule type" value="Genomic_DNA"/>
</dbReference>